<dbReference type="Proteomes" id="UP000178602">
    <property type="component" value="Unassembled WGS sequence"/>
</dbReference>
<organism evidence="11 12">
    <name type="scientific">candidate division WOR-1 bacterium RIFOXYC12_FULL_54_18</name>
    <dbReference type="NCBI Taxonomy" id="1802584"/>
    <lineage>
        <taxon>Bacteria</taxon>
        <taxon>Bacillati</taxon>
        <taxon>Saganbacteria</taxon>
    </lineage>
</organism>
<dbReference type="GO" id="GO:0006508">
    <property type="term" value="P:proteolysis"/>
    <property type="evidence" value="ECO:0007669"/>
    <property type="project" value="UniProtKB-KW"/>
</dbReference>
<keyword evidence="3 9" id="KW-0645">Protease</keyword>
<comment type="similarity">
    <text evidence="1 9 10">Belongs to the peptidase A8 family.</text>
</comment>
<evidence type="ECO:0000256" key="4">
    <source>
        <dbReference type="ARBA" id="ARBA00022692"/>
    </source>
</evidence>
<dbReference type="PANTHER" id="PTHR33695:SF1">
    <property type="entry name" value="LIPOPROTEIN SIGNAL PEPTIDASE"/>
    <property type="match status" value="1"/>
</dbReference>
<evidence type="ECO:0000256" key="6">
    <source>
        <dbReference type="ARBA" id="ARBA00022801"/>
    </source>
</evidence>
<evidence type="ECO:0000256" key="7">
    <source>
        <dbReference type="ARBA" id="ARBA00022989"/>
    </source>
</evidence>
<dbReference type="PRINTS" id="PR00781">
    <property type="entry name" value="LIPOSIGPTASE"/>
</dbReference>
<evidence type="ECO:0000256" key="3">
    <source>
        <dbReference type="ARBA" id="ARBA00022670"/>
    </source>
</evidence>
<gene>
    <name evidence="9" type="primary">lspA</name>
    <name evidence="11" type="ORF">A3K49_06235</name>
</gene>
<keyword evidence="4 9" id="KW-0812">Transmembrane</keyword>
<evidence type="ECO:0000313" key="12">
    <source>
        <dbReference type="Proteomes" id="UP000178602"/>
    </source>
</evidence>
<keyword evidence="5 9" id="KW-0064">Aspartyl protease</keyword>
<evidence type="ECO:0000256" key="8">
    <source>
        <dbReference type="ARBA" id="ARBA00023136"/>
    </source>
</evidence>
<keyword evidence="7 9" id="KW-1133">Transmembrane helix</keyword>
<comment type="subcellular location">
    <subcellularLocation>
        <location evidence="9">Cell membrane</location>
        <topology evidence="9">Multi-pass membrane protein</topology>
    </subcellularLocation>
</comment>
<protein>
    <recommendedName>
        <fullName evidence="9">Lipoprotein signal peptidase</fullName>
        <ecNumber evidence="9">3.4.23.36</ecNumber>
    </recommendedName>
    <alternativeName>
        <fullName evidence="9">Prolipoprotein signal peptidase</fullName>
    </alternativeName>
    <alternativeName>
        <fullName evidence="9">Signal peptidase II</fullName>
        <shortName evidence="9">SPase II</shortName>
    </alternativeName>
</protein>
<name>A0A1F4T7E6_UNCSA</name>
<dbReference type="UniPathway" id="UPA00665"/>
<comment type="function">
    <text evidence="9">This protein specifically catalyzes the removal of signal peptides from prolipoproteins.</text>
</comment>
<dbReference type="EMBL" id="MEUG01000001">
    <property type="protein sequence ID" value="OGC28546.1"/>
    <property type="molecule type" value="Genomic_DNA"/>
</dbReference>
<comment type="catalytic activity">
    <reaction evidence="9">
        <text>Release of signal peptides from bacterial membrane prolipoproteins. Hydrolyzes -Xaa-Yaa-Zaa-|-(S,diacylglyceryl)Cys-, in which Xaa is hydrophobic (preferably Leu), and Yaa (Ala or Ser) and Zaa (Gly or Ala) have small, neutral side chains.</text>
        <dbReference type="EC" id="3.4.23.36"/>
    </reaction>
</comment>
<feature type="active site" evidence="9">
    <location>
        <position position="124"/>
    </location>
</feature>
<dbReference type="Pfam" id="PF01252">
    <property type="entry name" value="Peptidase_A8"/>
    <property type="match status" value="1"/>
</dbReference>
<comment type="pathway">
    <text evidence="9">Protein modification; lipoprotein biosynthesis (signal peptide cleavage).</text>
</comment>
<dbReference type="AlphaFoldDB" id="A0A1F4T7E6"/>
<dbReference type="GO" id="GO:0004190">
    <property type="term" value="F:aspartic-type endopeptidase activity"/>
    <property type="evidence" value="ECO:0007669"/>
    <property type="project" value="UniProtKB-UniRule"/>
</dbReference>
<dbReference type="InterPro" id="IPR001872">
    <property type="entry name" value="Peptidase_A8"/>
</dbReference>
<dbReference type="GO" id="GO:0005886">
    <property type="term" value="C:plasma membrane"/>
    <property type="evidence" value="ECO:0007669"/>
    <property type="project" value="UniProtKB-SubCell"/>
</dbReference>
<dbReference type="NCBIfam" id="TIGR00077">
    <property type="entry name" value="lspA"/>
    <property type="match status" value="1"/>
</dbReference>
<dbReference type="PANTHER" id="PTHR33695">
    <property type="entry name" value="LIPOPROTEIN SIGNAL PEPTIDASE"/>
    <property type="match status" value="1"/>
</dbReference>
<keyword evidence="6 9" id="KW-0378">Hydrolase</keyword>
<proteinExistence type="inferred from homology"/>
<feature type="transmembrane region" description="Helical" evidence="9">
    <location>
        <begin position="47"/>
        <end position="71"/>
    </location>
</feature>
<evidence type="ECO:0000256" key="10">
    <source>
        <dbReference type="RuleBase" id="RU004181"/>
    </source>
</evidence>
<keyword evidence="2 9" id="KW-1003">Cell membrane</keyword>
<dbReference type="HAMAP" id="MF_00161">
    <property type="entry name" value="LspA"/>
    <property type="match status" value="1"/>
</dbReference>
<comment type="caution">
    <text evidence="9">Lacks conserved residue(s) required for the propagation of feature annotation.</text>
</comment>
<evidence type="ECO:0000256" key="2">
    <source>
        <dbReference type="ARBA" id="ARBA00022475"/>
    </source>
</evidence>
<accession>A0A1F4T7E6</accession>
<feature type="active site" evidence="9">
    <location>
        <position position="110"/>
    </location>
</feature>
<reference evidence="11 12" key="1">
    <citation type="journal article" date="2016" name="Nat. Commun.">
        <title>Thousands of microbial genomes shed light on interconnected biogeochemical processes in an aquifer system.</title>
        <authorList>
            <person name="Anantharaman K."/>
            <person name="Brown C.T."/>
            <person name="Hug L.A."/>
            <person name="Sharon I."/>
            <person name="Castelle C.J."/>
            <person name="Probst A.J."/>
            <person name="Thomas B.C."/>
            <person name="Singh A."/>
            <person name="Wilkins M.J."/>
            <person name="Karaoz U."/>
            <person name="Brodie E.L."/>
            <person name="Williams K.H."/>
            <person name="Hubbard S.S."/>
            <person name="Banfield J.F."/>
        </authorList>
    </citation>
    <scope>NUCLEOTIDE SEQUENCE [LARGE SCALE GENOMIC DNA]</scope>
</reference>
<evidence type="ECO:0000256" key="5">
    <source>
        <dbReference type="ARBA" id="ARBA00022750"/>
    </source>
</evidence>
<feature type="transmembrane region" description="Helical" evidence="9">
    <location>
        <begin position="120"/>
        <end position="140"/>
    </location>
</feature>
<comment type="caution">
    <text evidence="11">The sequence shown here is derived from an EMBL/GenBank/DDBJ whole genome shotgun (WGS) entry which is preliminary data.</text>
</comment>
<dbReference type="EC" id="3.4.23.36" evidence="9"/>
<evidence type="ECO:0000256" key="1">
    <source>
        <dbReference type="ARBA" id="ARBA00006139"/>
    </source>
</evidence>
<sequence>MWFYILAAAVCFADQAIKRLVGSLQLGQSIPVIEPFFYLTYVRNTGAAFSLFTGSSPFLTAIGLLAVVLMVYFHHLLPAKEKLAQSGLALMLGGSAGNLFDRLFRHYVIDYLDFKVWPVFNLADIMINLGVALIILAILAQKKEA</sequence>
<evidence type="ECO:0000256" key="9">
    <source>
        <dbReference type="HAMAP-Rule" id="MF_00161"/>
    </source>
</evidence>
<keyword evidence="8 9" id="KW-0472">Membrane</keyword>
<evidence type="ECO:0000313" key="11">
    <source>
        <dbReference type="EMBL" id="OGC28546.1"/>
    </source>
</evidence>